<dbReference type="InterPro" id="IPR023797">
    <property type="entry name" value="RNA3'_phos_cyclase_dom"/>
</dbReference>
<evidence type="ECO:0000256" key="4">
    <source>
        <dbReference type="ARBA" id="ARBA00022741"/>
    </source>
</evidence>
<dbReference type="InterPro" id="IPR013792">
    <property type="entry name" value="RNA3'P_cycl/enolpyr_Trfase_a/b"/>
</dbReference>
<comment type="caution">
    <text evidence="10">The sequence shown here is derived from an EMBL/GenBank/DDBJ whole genome shotgun (WGS) entry which is preliminary data.</text>
</comment>
<evidence type="ECO:0000256" key="3">
    <source>
        <dbReference type="ARBA" id="ARBA00022598"/>
    </source>
</evidence>
<evidence type="ECO:0000256" key="6">
    <source>
        <dbReference type="PIRSR" id="PIRSR005378-1"/>
    </source>
</evidence>
<protein>
    <recommendedName>
        <fullName evidence="2">RNA 3'-terminal-phosphate cyclase (ATP)</fullName>
        <ecNumber evidence="2">6.5.1.4</ecNumber>
    </recommendedName>
</protein>
<evidence type="ECO:0000256" key="5">
    <source>
        <dbReference type="ARBA" id="ARBA00024481"/>
    </source>
</evidence>
<keyword evidence="4 7" id="KW-0547">Nucleotide-binding</keyword>
<evidence type="ECO:0000256" key="2">
    <source>
        <dbReference type="ARBA" id="ARBA00012725"/>
    </source>
</evidence>
<dbReference type="GO" id="GO:0005524">
    <property type="term" value="F:ATP binding"/>
    <property type="evidence" value="ECO:0007669"/>
    <property type="project" value="UniProtKB-KW"/>
</dbReference>
<evidence type="ECO:0000259" key="9">
    <source>
        <dbReference type="Pfam" id="PF05189"/>
    </source>
</evidence>
<dbReference type="GO" id="GO:0005634">
    <property type="term" value="C:nucleus"/>
    <property type="evidence" value="ECO:0007669"/>
    <property type="project" value="TreeGrafter"/>
</dbReference>
<keyword evidence="7" id="KW-0067">ATP-binding</keyword>
<feature type="domain" description="RNA 3'-terminal phosphate cyclase" evidence="8">
    <location>
        <begin position="7"/>
        <end position="354"/>
    </location>
</feature>
<proteinExistence type="inferred from homology"/>
<feature type="binding site" evidence="7">
    <location>
        <position position="101"/>
    </location>
    <ligand>
        <name>ATP</name>
        <dbReference type="ChEBI" id="CHEBI:30616"/>
    </ligand>
</feature>
<dbReference type="InterPro" id="IPR037136">
    <property type="entry name" value="RNA3'_phos_cyclase_dom_sf"/>
</dbReference>
<dbReference type="Gene3D" id="3.30.360.20">
    <property type="entry name" value="RNA 3'-terminal phosphate cyclase, insert domain"/>
    <property type="match status" value="1"/>
</dbReference>
<gene>
    <name evidence="10" type="ORF">BGZ80_001518</name>
</gene>
<keyword evidence="3" id="KW-0436">Ligase</keyword>
<evidence type="ECO:0000259" key="8">
    <source>
        <dbReference type="Pfam" id="PF01137"/>
    </source>
</evidence>
<evidence type="ECO:0000313" key="10">
    <source>
        <dbReference type="EMBL" id="KAG0010390.1"/>
    </source>
</evidence>
<dbReference type="PIRSF" id="PIRSF005378">
    <property type="entry name" value="RNA3'_term_phos_cycl_euk"/>
    <property type="match status" value="1"/>
</dbReference>
<dbReference type="GO" id="GO:0003963">
    <property type="term" value="F:RNA-3'-phosphate cyclase activity"/>
    <property type="evidence" value="ECO:0007669"/>
    <property type="project" value="UniProtKB-EC"/>
</dbReference>
<dbReference type="Gene3D" id="3.65.10.20">
    <property type="entry name" value="RNA 3'-terminal phosphate cyclase domain"/>
    <property type="match status" value="1"/>
</dbReference>
<dbReference type="EC" id="6.5.1.4" evidence="2"/>
<dbReference type="PANTHER" id="PTHR11096:SF0">
    <property type="entry name" value="RNA 3'-TERMINAL PHOSPHATE CYCLASE"/>
    <property type="match status" value="1"/>
</dbReference>
<dbReference type="Pfam" id="PF01137">
    <property type="entry name" value="RTC"/>
    <property type="match status" value="1"/>
</dbReference>
<evidence type="ECO:0000313" key="11">
    <source>
        <dbReference type="Proteomes" id="UP000703661"/>
    </source>
</evidence>
<evidence type="ECO:0000256" key="7">
    <source>
        <dbReference type="PIRSR" id="PIRSR005378-2"/>
    </source>
</evidence>
<comment type="similarity">
    <text evidence="1">Belongs to the RNA 3'-terminal cyclase family. Type 1 subfamily.</text>
</comment>
<dbReference type="InterPro" id="IPR036553">
    <property type="entry name" value="RPTC_insert"/>
</dbReference>
<dbReference type="PROSITE" id="PS01287">
    <property type="entry name" value="RTC"/>
    <property type="match status" value="1"/>
</dbReference>
<organism evidence="10 11">
    <name type="scientific">Entomortierella chlamydospora</name>
    <dbReference type="NCBI Taxonomy" id="101097"/>
    <lineage>
        <taxon>Eukaryota</taxon>
        <taxon>Fungi</taxon>
        <taxon>Fungi incertae sedis</taxon>
        <taxon>Mucoromycota</taxon>
        <taxon>Mortierellomycotina</taxon>
        <taxon>Mortierellomycetes</taxon>
        <taxon>Mortierellales</taxon>
        <taxon>Mortierellaceae</taxon>
        <taxon>Entomortierella</taxon>
    </lineage>
</organism>
<feature type="active site" description="Tele-AMP-histidine intermediate" evidence="6">
    <location>
        <position position="337"/>
    </location>
</feature>
<comment type="catalytic activity">
    <reaction evidence="5">
        <text>a 3'-end 3'-phospho-ribonucleotide-RNA + ATP = a 3'-end 2',3'-cyclophospho-ribonucleotide-RNA + AMP + diphosphate</text>
        <dbReference type="Rhea" id="RHEA:23976"/>
        <dbReference type="Rhea" id="RHEA-COMP:10463"/>
        <dbReference type="Rhea" id="RHEA-COMP:10464"/>
        <dbReference type="ChEBI" id="CHEBI:30616"/>
        <dbReference type="ChEBI" id="CHEBI:33019"/>
        <dbReference type="ChEBI" id="CHEBI:83062"/>
        <dbReference type="ChEBI" id="CHEBI:83064"/>
        <dbReference type="ChEBI" id="CHEBI:456215"/>
        <dbReference type="EC" id="6.5.1.4"/>
    </reaction>
</comment>
<dbReference type="GO" id="GO:0006396">
    <property type="term" value="P:RNA processing"/>
    <property type="evidence" value="ECO:0007669"/>
    <property type="project" value="InterPro"/>
</dbReference>
<sequence length="386" mass="41945">MNLDGGYSEGGGQIVRNGASYSAILQQPLTISNIRKNRPSPGLKNQHLTGIRLVNEICNGQLQGDELNSIRIHLSPSLLKPAGSRFLADAKTAGSICLMIQVSFPVLLFCPPTTETNPRKETRTQQLVLKGGTDVSNSPPIDYICNVFNPMFARLFCSGKTHCRINVDRRGYMPKGGGQVTMNIESLKPGEYLSPAILLERGSVVRIKGRIVTGGRTDLAVALNLKKFVLENLQKSEYGHIKTLDEDIQVAYEPECYGSGSSINLLAETSTGCLFGGGALGGSKRALEKTANEACEELLRNLRHGGCVDEFLQDMIVIFVALAKGKSQVVTGPLTSHTTTAFYVAKAMTGVDFSYHRLPTVEGTEHDADQQERYLIECEGIGYIMS</sequence>
<dbReference type="InterPro" id="IPR017770">
    <property type="entry name" value="RNA3'_term_phos_cyc_type_1"/>
</dbReference>
<dbReference type="Proteomes" id="UP000703661">
    <property type="component" value="Unassembled WGS sequence"/>
</dbReference>
<dbReference type="NCBIfam" id="TIGR03399">
    <property type="entry name" value="RNA_3prim_cycl"/>
    <property type="match status" value="1"/>
</dbReference>
<name>A0A9P6MRK2_9FUNG</name>
<evidence type="ECO:0000256" key="1">
    <source>
        <dbReference type="ARBA" id="ARBA00009206"/>
    </source>
</evidence>
<dbReference type="EMBL" id="JAAAID010001348">
    <property type="protein sequence ID" value="KAG0010390.1"/>
    <property type="molecule type" value="Genomic_DNA"/>
</dbReference>
<feature type="domain" description="RNA 3'-terminal phosphate cyclase insert" evidence="9">
    <location>
        <begin position="199"/>
        <end position="302"/>
    </location>
</feature>
<keyword evidence="11" id="KW-1185">Reference proteome</keyword>
<dbReference type="InterPro" id="IPR000228">
    <property type="entry name" value="RNA3'_term_phos_cyc"/>
</dbReference>
<dbReference type="InterPro" id="IPR020719">
    <property type="entry name" value="RNA3'_term_phos_cycl-like_CS"/>
</dbReference>
<reference evidence="10" key="1">
    <citation type="journal article" date="2020" name="Fungal Divers.">
        <title>Resolving the Mortierellaceae phylogeny through synthesis of multi-gene phylogenetics and phylogenomics.</title>
        <authorList>
            <person name="Vandepol N."/>
            <person name="Liber J."/>
            <person name="Desiro A."/>
            <person name="Na H."/>
            <person name="Kennedy M."/>
            <person name="Barry K."/>
            <person name="Grigoriev I.V."/>
            <person name="Miller A.N."/>
            <person name="O'Donnell K."/>
            <person name="Stajich J.E."/>
            <person name="Bonito G."/>
        </authorList>
    </citation>
    <scope>NUCLEOTIDE SEQUENCE</scope>
    <source>
        <strain evidence="10">NRRL 2769</strain>
    </source>
</reference>
<dbReference type="Pfam" id="PF05189">
    <property type="entry name" value="RTC_insert"/>
    <property type="match status" value="1"/>
</dbReference>
<dbReference type="SUPFAM" id="SSF55205">
    <property type="entry name" value="EPT/RTPC-like"/>
    <property type="match status" value="1"/>
</dbReference>
<dbReference type="OrthoDB" id="25029at2759"/>
<accession>A0A9P6MRK2</accession>
<dbReference type="InterPro" id="IPR013791">
    <property type="entry name" value="RNA3'-term_phos_cycl_insert"/>
</dbReference>
<dbReference type="AlphaFoldDB" id="A0A9P6MRK2"/>
<dbReference type="PANTHER" id="PTHR11096">
    <property type="entry name" value="RNA 3' TERMINAL PHOSPHATE CYCLASE"/>
    <property type="match status" value="1"/>
</dbReference>